<evidence type="ECO:0000313" key="3">
    <source>
        <dbReference type="Proteomes" id="UP001430848"/>
    </source>
</evidence>
<keyword evidence="3" id="KW-1185">Reference proteome</keyword>
<gene>
    <name evidence="2" type="ORF">SLS63_008251</name>
</gene>
<reference evidence="2 3" key="1">
    <citation type="submission" date="2024-02" db="EMBL/GenBank/DDBJ databases">
        <title>De novo assembly and annotation of 12 fungi associated with fruit tree decline syndrome in Ontario, Canada.</title>
        <authorList>
            <person name="Sulman M."/>
            <person name="Ellouze W."/>
            <person name="Ilyukhin E."/>
        </authorList>
    </citation>
    <scope>NUCLEOTIDE SEQUENCE [LARGE SCALE GENOMIC DNA]</scope>
    <source>
        <strain evidence="2 3">M169</strain>
    </source>
</reference>
<protein>
    <submittedName>
        <fullName evidence="2">Uncharacterized protein</fullName>
    </submittedName>
</protein>
<feature type="compositionally biased region" description="Gly residues" evidence="1">
    <location>
        <begin position="202"/>
        <end position="218"/>
    </location>
</feature>
<accession>A0ABR1P334</accession>
<sequence>MADINSDDDPDSAAMAEAMGFTGFGMQRAARKRKLTPPAQTGANNAPLGKRRPLNLPQPVVSGGGGNAEEIDLDDDGGDDDEVGAQVDSGEAAEEDVQAQAGLDALSFTDAPPAMGRHQLPPKPQQHHHAGKAVRHPGGRAAGGPGQVPWWEREWDPRLVDRMVENPWDRLERQRGLGARGTWPTARGARGAGNDGAAAPAGVGGGPPGTGGAMGSLGGSEQAAQATVS</sequence>
<organism evidence="2 3">
    <name type="scientific">Diaporthe eres</name>
    <name type="common">Phomopsis oblonga</name>
    <dbReference type="NCBI Taxonomy" id="83184"/>
    <lineage>
        <taxon>Eukaryota</taxon>
        <taxon>Fungi</taxon>
        <taxon>Dikarya</taxon>
        <taxon>Ascomycota</taxon>
        <taxon>Pezizomycotina</taxon>
        <taxon>Sordariomycetes</taxon>
        <taxon>Sordariomycetidae</taxon>
        <taxon>Diaporthales</taxon>
        <taxon>Diaporthaceae</taxon>
        <taxon>Diaporthe</taxon>
        <taxon>Diaporthe eres species complex</taxon>
    </lineage>
</organism>
<feature type="region of interest" description="Disordered" evidence="1">
    <location>
        <begin position="29"/>
        <end position="150"/>
    </location>
</feature>
<feature type="region of interest" description="Disordered" evidence="1">
    <location>
        <begin position="176"/>
        <end position="229"/>
    </location>
</feature>
<proteinExistence type="predicted"/>
<feature type="compositionally biased region" description="Basic residues" evidence="1">
    <location>
        <begin position="125"/>
        <end position="138"/>
    </location>
</feature>
<evidence type="ECO:0000313" key="2">
    <source>
        <dbReference type="EMBL" id="KAK7725254.1"/>
    </source>
</evidence>
<dbReference type="Proteomes" id="UP001430848">
    <property type="component" value="Unassembled WGS sequence"/>
</dbReference>
<evidence type="ECO:0000256" key="1">
    <source>
        <dbReference type="SAM" id="MobiDB-lite"/>
    </source>
</evidence>
<feature type="compositionally biased region" description="Acidic residues" evidence="1">
    <location>
        <begin position="69"/>
        <end position="83"/>
    </location>
</feature>
<name>A0ABR1P334_DIAER</name>
<comment type="caution">
    <text evidence="2">The sequence shown here is derived from an EMBL/GenBank/DDBJ whole genome shotgun (WGS) entry which is preliminary data.</text>
</comment>
<dbReference type="EMBL" id="JAKNSF020000051">
    <property type="protein sequence ID" value="KAK7725254.1"/>
    <property type="molecule type" value="Genomic_DNA"/>
</dbReference>